<evidence type="ECO:0008006" key="9">
    <source>
        <dbReference type="Google" id="ProtNLM"/>
    </source>
</evidence>
<evidence type="ECO:0000313" key="7">
    <source>
        <dbReference type="EMBL" id="KNC84161.1"/>
    </source>
</evidence>
<dbReference type="Proteomes" id="UP000054560">
    <property type="component" value="Unassembled WGS sequence"/>
</dbReference>
<gene>
    <name evidence="7" type="ORF">SARC_03617</name>
</gene>
<feature type="transmembrane region" description="Helical" evidence="6">
    <location>
        <begin position="55"/>
        <end position="72"/>
    </location>
</feature>
<proteinExistence type="inferred from homology"/>
<dbReference type="AlphaFoldDB" id="A0A0L0G5Q8"/>
<evidence type="ECO:0000256" key="1">
    <source>
        <dbReference type="ARBA" id="ARBA00004370"/>
    </source>
</evidence>
<feature type="transmembrane region" description="Helical" evidence="6">
    <location>
        <begin position="78"/>
        <end position="101"/>
    </location>
</feature>
<dbReference type="OrthoDB" id="2802411at2759"/>
<keyword evidence="8" id="KW-1185">Reference proteome</keyword>
<evidence type="ECO:0000256" key="2">
    <source>
        <dbReference type="ARBA" id="ARBA00009530"/>
    </source>
</evidence>
<organism evidence="7 8">
    <name type="scientific">Sphaeroforma arctica JP610</name>
    <dbReference type="NCBI Taxonomy" id="667725"/>
    <lineage>
        <taxon>Eukaryota</taxon>
        <taxon>Ichthyosporea</taxon>
        <taxon>Ichthyophonida</taxon>
        <taxon>Sphaeroforma</taxon>
    </lineage>
</organism>
<evidence type="ECO:0000256" key="3">
    <source>
        <dbReference type="ARBA" id="ARBA00022692"/>
    </source>
</evidence>
<evidence type="ECO:0000256" key="4">
    <source>
        <dbReference type="ARBA" id="ARBA00022989"/>
    </source>
</evidence>
<comment type="subcellular location">
    <subcellularLocation>
        <location evidence="1">Membrane</location>
    </subcellularLocation>
</comment>
<keyword evidence="4 6" id="KW-1133">Transmembrane helix</keyword>
<dbReference type="GO" id="GO:0016020">
    <property type="term" value="C:membrane"/>
    <property type="evidence" value="ECO:0007669"/>
    <property type="project" value="UniProtKB-SubCell"/>
</dbReference>
<sequence length="110" mass="12421">MWFIQKYLFATPFIGFSGVTFGRRFTFKPLAPAYKSFSQHTQTNKQTNNMDLNQILLIVLAIFLPPVAVLMHEGCNGTFALNCLFCLLAWLPGIVHALYVITQGGGYQRM</sequence>
<accession>A0A0L0G5Q8</accession>
<keyword evidence="3 6" id="KW-0812">Transmembrane</keyword>
<dbReference type="GeneID" id="25904121"/>
<dbReference type="RefSeq" id="XP_014158063.1">
    <property type="nucleotide sequence ID" value="XM_014302588.1"/>
</dbReference>
<dbReference type="STRING" id="667725.A0A0L0G5Q8"/>
<evidence type="ECO:0000256" key="5">
    <source>
        <dbReference type="ARBA" id="ARBA00023136"/>
    </source>
</evidence>
<evidence type="ECO:0000256" key="6">
    <source>
        <dbReference type="SAM" id="Phobius"/>
    </source>
</evidence>
<dbReference type="EMBL" id="KQ241783">
    <property type="protein sequence ID" value="KNC84161.1"/>
    <property type="molecule type" value="Genomic_DNA"/>
</dbReference>
<dbReference type="PANTHER" id="PTHR21659">
    <property type="entry name" value="HYDROPHOBIC PROTEIN RCI2 LOW TEMPERATURE AND SALT RESPONSIVE PROTEIN LTI6 -RELATED"/>
    <property type="match status" value="1"/>
</dbReference>
<dbReference type="PANTHER" id="PTHR21659:SF112">
    <property type="entry name" value="PROTEIN SNA2-RELATED"/>
    <property type="match status" value="1"/>
</dbReference>
<dbReference type="Pfam" id="PF01679">
    <property type="entry name" value="Pmp3"/>
    <property type="match status" value="1"/>
</dbReference>
<reference evidence="7 8" key="1">
    <citation type="submission" date="2011-02" db="EMBL/GenBank/DDBJ databases">
        <title>The Genome Sequence of Sphaeroforma arctica JP610.</title>
        <authorList>
            <consortium name="The Broad Institute Genome Sequencing Platform"/>
            <person name="Russ C."/>
            <person name="Cuomo C."/>
            <person name="Young S.K."/>
            <person name="Zeng Q."/>
            <person name="Gargeya S."/>
            <person name="Alvarado L."/>
            <person name="Berlin A."/>
            <person name="Chapman S.B."/>
            <person name="Chen Z."/>
            <person name="Freedman E."/>
            <person name="Gellesch M."/>
            <person name="Goldberg J."/>
            <person name="Griggs A."/>
            <person name="Gujja S."/>
            <person name="Heilman E."/>
            <person name="Heiman D."/>
            <person name="Howarth C."/>
            <person name="Mehta T."/>
            <person name="Neiman D."/>
            <person name="Pearson M."/>
            <person name="Roberts A."/>
            <person name="Saif S."/>
            <person name="Shea T."/>
            <person name="Shenoy N."/>
            <person name="Sisk P."/>
            <person name="Stolte C."/>
            <person name="Sykes S."/>
            <person name="White J."/>
            <person name="Yandava C."/>
            <person name="Burger G."/>
            <person name="Gray M.W."/>
            <person name="Holland P.W.H."/>
            <person name="King N."/>
            <person name="Lang F.B.F."/>
            <person name="Roger A.J."/>
            <person name="Ruiz-Trillo I."/>
            <person name="Haas B."/>
            <person name="Nusbaum C."/>
            <person name="Birren B."/>
        </authorList>
    </citation>
    <scope>NUCLEOTIDE SEQUENCE [LARGE SCALE GENOMIC DNA]</scope>
    <source>
        <strain evidence="7 8">JP610</strain>
    </source>
</reference>
<keyword evidence="5 6" id="KW-0472">Membrane</keyword>
<evidence type="ECO:0000313" key="8">
    <source>
        <dbReference type="Proteomes" id="UP000054560"/>
    </source>
</evidence>
<dbReference type="PROSITE" id="PS01309">
    <property type="entry name" value="UPF0057"/>
    <property type="match status" value="1"/>
</dbReference>
<comment type="similarity">
    <text evidence="2">Belongs to the UPF0057 (PMP3) family.</text>
</comment>
<dbReference type="InterPro" id="IPR000612">
    <property type="entry name" value="PMP3"/>
</dbReference>
<name>A0A0L0G5Q8_9EUKA</name>
<protein>
    <recommendedName>
        <fullName evidence="9">Plasma membrane proteolipid 3</fullName>
    </recommendedName>
</protein>